<dbReference type="InterPro" id="IPR046956">
    <property type="entry name" value="RLP23-like"/>
</dbReference>
<evidence type="ECO:0000256" key="4">
    <source>
        <dbReference type="ARBA" id="ARBA00022729"/>
    </source>
</evidence>
<dbReference type="Gene3D" id="3.80.10.10">
    <property type="entry name" value="Ribonuclease Inhibitor"/>
    <property type="match status" value="1"/>
</dbReference>
<feature type="domain" description="Leucine-rich repeat-containing N-terminal plant-type" evidence="11">
    <location>
        <begin position="55"/>
        <end position="91"/>
    </location>
</feature>
<evidence type="ECO:0000256" key="9">
    <source>
        <dbReference type="ARBA" id="ARBA00023180"/>
    </source>
</evidence>
<evidence type="ECO:0000256" key="2">
    <source>
        <dbReference type="ARBA" id="ARBA00022614"/>
    </source>
</evidence>
<reference evidence="12 13" key="1">
    <citation type="submission" date="2024-01" db="EMBL/GenBank/DDBJ databases">
        <authorList>
            <person name="Waweru B."/>
        </authorList>
    </citation>
    <scope>NUCLEOTIDE SEQUENCE [LARGE SCALE GENOMIC DNA]</scope>
</reference>
<name>A0AAV1SIX9_9ROSI</name>
<evidence type="ECO:0000256" key="5">
    <source>
        <dbReference type="ARBA" id="ARBA00022737"/>
    </source>
</evidence>
<evidence type="ECO:0000256" key="8">
    <source>
        <dbReference type="ARBA" id="ARBA00023170"/>
    </source>
</evidence>
<protein>
    <recommendedName>
        <fullName evidence="11">Leucine-rich repeat-containing N-terminal plant-type domain-containing protein</fullName>
    </recommendedName>
</protein>
<evidence type="ECO:0000256" key="10">
    <source>
        <dbReference type="SAM" id="SignalP"/>
    </source>
</evidence>
<sequence length="114" mass="12757">MLFISILIVMIMDHKLSLKLLYDVFFVLLIFHKKPGGAPGFVAGVGGVKVKCIERERQALLKFKQEVIDDFDVLSSWSTSDCCLWRGVGCSNRTGHVTVLDLQAQHGDRLHLGE</sequence>
<evidence type="ECO:0000313" key="13">
    <source>
        <dbReference type="Proteomes" id="UP001314170"/>
    </source>
</evidence>
<keyword evidence="9" id="KW-0325">Glycoprotein</keyword>
<evidence type="ECO:0000256" key="7">
    <source>
        <dbReference type="ARBA" id="ARBA00023136"/>
    </source>
</evidence>
<keyword evidence="7" id="KW-0472">Membrane</keyword>
<dbReference type="Pfam" id="PF08263">
    <property type="entry name" value="LRRNT_2"/>
    <property type="match status" value="1"/>
</dbReference>
<evidence type="ECO:0000259" key="11">
    <source>
        <dbReference type="Pfam" id="PF08263"/>
    </source>
</evidence>
<keyword evidence="2" id="KW-0433">Leucine-rich repeat</keyword>
<keyword evidence="8" id="KW-0675">Receptor</keyword>
<dbReference type="InterPro" id="IPR013210">
    <property type="entry name" value="LRR_N_plant-typ"/>
</dbReference>
<evidence type="ECO:0000256" key="3">
    <source>
        <dbReference type="ARBA" id="ARBA00022692"/>
    </source>
</evidence>
<comment type="caution">
    <text evidence="12">The sequence shown here is derived from an EMBL/GenBank/DDBJ whole genome shotgun (WGS) entry which is preliminary data.</text>
</comment>
<evidence type="ECO:0000256" key="1">
    <source>
        <dbReference type="ARBA" id="ARBA00004479"/>
    </source>
</evidence>
<feature type="chain" id="PRO_5043740769" description="Leucine-rich repeat-containing N-terminal plant-type domain-containing protein" evidence="10">
    <location>
        <begin position="18"/>
        <end position="114"/>
    </location>
</feature>
<accession>A0AAV1SIX9</accession>
<dbReference type="PANTHER" id="PTHR48063">
    <property type="entry name" value="LRR RECEPTOR-LIKE KINASE"/>
    <property type="match status" value="1"/>
</dbReference>
<dbReference type="PANTHER" id="PTHR48063:SF101">
    <property type="entry name" value="LRR RECEPTOR-LIKE SERINE_THREONINE-PROTEIN KINASE FLS2"/>
    <property type="match status" value="1"/>
</dbReference>
<dbReference type="InterPro" id="IPR032675">
    <property type="entry name" value="LRR_dom_sf"/>
</dbReference>
<comment type="subcellular location">
    <subcellularLocation>
        <location evidence="1">Membrane</location>
        <topology evidence="1">Single-pass type I membrane protein</topology>
    </subcellularLocation>
</comment>
<dbReference type="GO" id="GO:0016020">
    <property type="term" value="C:membrane"/>
    <property type="evidence" value="ECO:0007669"/>
    <property type="project" value="UniProtKB-SubCell"/>
</dbReference>
<dbReference type="Proteomes" id="UP001314170">
    <property type="component" value="Unassembled WGS sequence"/>
</dbReference>
<keyword evidence="13" id="KW-1185">Reference proteome</keyword>
<gene>
    <name evidence="12" type="ORF">DCAF_LOCUS24066</name>
</gene>
<organism evidence="12 13">
    <name type="scientific">Dovyalis caffra</name>
    <dbReference type="NCBI Taxonomy" id="77055"/>
    <lineage>
        <taxon>Eukaryota</taxon>
        <taxon>Viridiplantae</taxon>
        <taxon>Streptophyta</taxon>
        <taxon>Embryophyta</taxon>
        <taxon>Tracheophyta</taxon>
        <taxon>Spermatophyta</taxon>
        <taxon>Magnoliopsida</taxon>
        <taxon>eudicotyledons</taxon>
        <taxon>Gunneridae</taxon>
        <taxon>Pentapetalae</taxon>
        <taxon>rosids</taxon>
        <taxon>fabids</taxon>
        <taxon>Malpighiales</taxon>
        <taxon>Salicaceae</taxon>
        <taxon>Flacourtieae</taxon>
        <taxon>Dovyalis</taxon>
    </lineage>
</organism>
<keyword evidence="4 10" id="KW-0732">Signal</keyword>
<evidence type="ECO:0000313" key="12">
    <source>
        <dbReference type="EMBL" id="CAK7351935.1"/>
    </source>
</evidence>
<keyword evidence="3" id="KW-0812">Transmembrane</keyword>
<keyword evidence="6" id="KW-1133">Transmembrane helix</keyword>
<proteinExistence type="predicted"/>
<dbReference type="AlphaFoldDB" id="A0AAV1SIX9"/>
<evidence type="ECO:0000256" key="6">
    <source>
        <dbReference type="ARBA" id="ARBA00022989"/>
    </source>
</evidence>
<keyword evidence="5" id="KW-0677">Repeat</keyword>
<dbReference type="EMBL" id="CAWUPB010001191">
    <property type="protein sequence ID" value="CAK7351935.1"/>
    <property type="molecule type" value="Genomic_DNA"/>
</dbReference>
<feature type="signal peptide" evidence="10">
    <location>
        <begin position="1"/>
        <end position="17"/>
    </location>
</feature>